<evidence type="ECO:0000313" key="1">
    <source>
        <dbReference type="EMBL" id="TDH07483.1"/>
    </source>
</evidence>
<name>A0A484CX05_PERFV</name>
<proteinExistence type="predicted"/>
<evidence type="ECO:0000313" key="2">
    <source>
        <dbReference type="Proteomes" id="UP000295070"/>
    </source>
</evidence>
<dbReference type="AlphaFoldDB" id="A0A484CX05"/>
<reference evidence="1 2" key="1">
    <citation type="submission" date="2019-01" db="EMBL/GenBank/DDBJ databases">
        <title>A chromosome-scale genome assembly of the yellow perch, Perca flavescens.</title>
        <authorList>
            <person name="Feron R."/>
            <person name="Morvezen R."/>
            <person name="Bestin A."/>
            <person name="Haffray P."/>
            <person name="Klopp C."/>
            <person name="Zahm M."/>
            <person name="Cabau C."/>
            <person name="Roques C."/>
            <person name="Donnadieu C."/>
            <person name="Bouchez O."/>
            <person name="Christie M."/>
            <person name="Larson W."/>
            <person name="Guiguen Y."/>
        </authorList>
    </citation>
    <scope>NUCLEOTIDE SEQUENCE [LARGE SCALE GENOMIC DNA]</scope>
    <source>
        <strain evidence="1">YP-PL-M2</strain>
        <tissue evidence="1">Blood</tissue>
    </source>
</reference>
<keyword evidence="2" id="KW-1185">Reference proteome</keyword>
<dbReference type="EMBL" id="SCKG01000010">
    <property type="protein sequence ID" value="TDH07483.1"/>
    <property type="molecule type" value="Genomic_DNA"/>
</dbReference>
<dbReference type="Proteomes" id="UP000295070">
    <property type="component" value="Chromosome 10"/>
</dbReference>
<sequence length="126" mass="14356">MTGLQCTTATCWHGGVTPTRNNHYAYLTELNCLDPPFPLGLHAFIPAPIHVRTFTFSSRKGCGRSRVEAIRVVFPRSVLRRNLTTQWDSRYREVNEVGPLLVSRERIILAPSNLLQAVLYQVSRLY</sequence>
<comment type="caution">
    <text evidence="1">The sequence shown here is derived from an EMBL/GenBank/DDBJ whole genome shotgun (WGS) entry which is preliminary data.</text>
</comment>
<protein>
    <submittedName>
        <fullName evidence="1">Uncharacterized protein</fullName>
    </submittedName>
</protein>
<accession>A0A484CX05</accession>
<organism evidence="1 2">
    <name type="scientific">Perca flavescens</name>
    <name type="common">American yellow perch</name>
    <name type="synonym">Morone flavescens</name>
    <dbReference type="NCBI Taxonomy" id="8167"/>
    <lineage>
        <taxon>Eukaryota</taxon>
        <taxon>Metazoa</taxon>
        <taxon>Chordata</taxon>
        <taxon>Craniata</taxon>
        <taxon>Vertebrata</taxon>
        <taxon>Euteleostomi</taxon>
        <taxon>Actinopterygii</taxon>
        <taxon>Neopterygii</taxon>
        <taxon>Teleostei</taxon>
        <taxon>Neoteleostei</taxon>
        <taxon>Acanthomorphata</taxon>
        <taxon>Eupercaria</taxon>
        <taxon>Perciformes</taxon>
        <taxon>Percoidei</taxon>
        <taxon>Percidae</taxon>
        <taxon>Percinae</taxon>
        <taxon>Perca</taxon>
    </lineage>
</organism>
<gene>
    <name evidence="1" type="ORF">EPR50_G00106670</name>
</gene>